<evidence type="ECO:0000256" key="14">
    <source>
        <dbReference type="ARBA" id="ARBA00032593"/>
    </source>
</evidence>
<dbReference type="FunFam" id="1.10.60.10:FF:000004">
    <property type="entry name" value="DtxR family transcriptional regulator"/>
    <property type="match status" value="1"/>
</dbReference>
<keyword evidence="9" id="KW-0238">DNA-binding</keyword>
<dbReference type="SMART" id="SM00899">
    <property type="entry name" value="FeoA"/>
    <property type="match status" value="1"/>
</dbReference>
<evidence type="ECO:0000256" key="4">
    <source>
        <dbReference type="ARBA" id="ARBA00022386"/>
    </source>
</evidence>
<dbReference type="SUPFAM" id="SSF47979">
    <property type="entry name" value="Iron-dependent repressor protein, dimerization domain"/>
    <property type="match status" value="1"/>
</dbReference>
<evidence type="ECO:0000256" key="2">
    <source>
        <dbReference type="ARBA" id="ARBA00007871"/>
    </source>
</evidence>
<dbReference type="Gene3D" id="2.30.30.90">
    <property type="match status" value="1"/>
</dbReference>
<dbReference type="Pfam" id="PF04023">
    <property type="entry name" value="FeoA"/>
    <property type="match status" value="1"/>
</dbReference>
<keyword evidence="7" id="KW-0408">Iron</keyword>
<dbReference type="InterPro" id="IPR036390">
    <property type="entry name" value="WH_DNA-bd_sf"/>
</dbReference>
<evidence type="ECO:0000256" key="6">
    <source>
        <dbReference type="ARBA" id="ARBA00022491"/>
    </source>
</evidence>
<evidence type="ECO:0000256" key="3">
    <source>
        <dbReference type="ARBA" id="ARBA00011738"/>
    </source>
</evidence>
<dbReference type="GO" id="GO:0046914">
    <property type="term" value="F:transition metal ion binding"/>
    <property type="evidence" value="ECO:0007669"/>
    <property type="project" value="InterPro"/>
</dbReference>
<dbReference type="InterPro" id="IPR036388">
    <property type="entry name" value="WH-like_DNA-bd_sf"/>
</dbReference>
<keyword evidence="17" id="KW-1185">Reference proteome</keyword>
<comment type="function">
    <text evidence="13">In the presence of manganese, represses expression of mntH and mntS. Up-regulates expression of mntP.</text>
</comment>
<keyword evidence="5" id="KW-0963">Cytoplasm</keyword>
<dbReference type="InterPro" id="IPR036421">
    <property type="entry name" value="Fe_dep_repressor_sf"/>
</dbReference>
<evidence type="ECO:0000313" key="16">
    <source>
        <dbReference type="EMBL" id="QPH39755.1"/>
    </source>
</evidence>
<dbReference type="InterPro" id="IPR001367">
    <property type="entry name" value="Fe_dep_repressor"/>
</dbReference>
<evidence type="ECO:0000256" key="7">
    <source>
        <dbReference type="ARBA" id="ARBA00023004"/>
    </source>
</evidence>
<comment type="subcellular location">
    <subcellularLocation>
        <location evidence="1">Cytoplasm</location>
    </subcellularLocation>
</comment>
<comment type="subunit">
    <text evidence="3">Homodimer.</text>
</comment>
<dbReference type="EMBL" id="CP064939">
    <property type="protein sequence ID" value="QPH39755.1"/>
    <property type="molecule type" value="Genomic_DNA"/>
</dbReference>
<dbReference type="InterPro" id="IPR007167">
    <property type="entry name" value="Fe-transptr_FeoA-like"/>
</dbReference>
<dbReference type="SUPFAM" id="SSF50037">
    <property type="entry name" value="C-terminal domain of transcriptional repressors"/>
    <property type="match status" value="1"/>
</dbReference>
<dbReference type="Gene3D" id="1.10.10.10">
    <property type="entry name" value="Winged helix-like DNA-binding domain superfamily/Winged helix DNA-binding domain"/>
    <property type="match status" value="1"/>
</dbReference>
<keyword evidence="6" id="KW-0678">Repressor</keyword>
<gene>
    <name evidence="16" type="ORF">IZT61_00280</name>
</gene>
<dbReference type="GO" id="GO:0046983">
    <property type="term" value="F:protein dimerization activity"/>
    <property type="evidence" value="ECO:0007669"/>
    <property type="project" value="InterPro"/>
</dbReference>
<evidence type="ECO:0000256" key="1">
    <source>
        <dbReference type="ARBA" id="ARBA00004496"/>
    </source>
</evidence>
<reference evidence="16 17" key="1">
    <citation type="submission" date="2020-11" db="EMBL/GenBank/DDBJ databases">
        <title>Pedobacter endophytica, an endophytic bacteria isolated form Carex pumila.</title>
        <authorList>
            <person name="Peng Y."/>
            <person name="Jiang L."/>
            <person name="Lee J."/>
        </authorList>
    </citation>
    <scope>NUCLEOTIDE SEQUENCE [LARGE SCALE GENOMIC DNA]</scope>
    <source>
        <strain evidence="16 17">JBR3-12</strain>
    </source>
</reference>
<keyword evidence="11" id="KW-0804">Transcription</keyword>
<dbReference type="Proteomes" id="UP000594759">
    <property type="component" value="Chromosome"/>
</dbReference>
<feature type="domain" description="HTH dtxR-type" evidence="15">
    <location>
        <begin position="1"/>
        <end position="63"/>
    </location>
</feature>
<evidence type="ECO:0000256" key="13">
    <source>
        <dbReference type="ARBA" id="ARBA00025185"/>
    </source>
</evidence>
<dbReference type="Gene3D" id="1.10.60.10">
    <property type="entry name" value="Iron dependent repressor, metal binding and dimerisation domain"/>
    <property type="match status" value="1"/>
</dbReference>
<accession>A0A7S9PZB2</accession>
<dbReference type="InterPro" id="IPR050536">
    <property type="entry name" value="DtxR_MntR_Metal-Reg"/>
</dbReference>
<dbReference type="PROSITE" id="PS50944">
    <property type="entry name" value="HTH_DTXR"/>
    <property type="match status" value="1"/>
</dbReference>
<dbReference type="Pfam" id="PF02742">
    <property type="entry name" value="Fe_dep_repr_C"/>
    <property type="match status" value="1"/>
</dbReference>
<keyword evidence="10" id="KW-0010">Activator</keyword>
<dbReference type="GO" id="GO:0005737">
    <property type="term" value="C:cytoplasm"/>
    <property type="evidence" value="ECO:0007669"/>
    <property type="project" value="UniProtKB-SubCell"/>
</dbReference>
<protein>
    <recommendedName>
        <fullName evidence="4">Transcriptional regulator MntR</fullName>
    </recommendedName>
    <alternativeName>
        <fullName evidence="14">Manganese transport regulator</fullName>
    </alternativeName>
</protein>
<evidence type="ECO:0000256" key="10">
    <source>
        <dbReference type="ARBA" id="ARBA00023159"/>
    </source>
</evidence>
<dbReference type="Pfam" id="PF01325">
    <property type="entry name" value="Fe_dep_repress"/>
    <property type="match status" value="1"/>
</dbReference>
<dbReference type="RefSeq" id="WP_196099220.1">
    <property type="nucleotide sequence ID" value="NZ_CP064939.1"/>
</dbReference>
<evidence type="ECO:0000259" key="15">
    <source>
        <dbReference type="PROSITE" id="PS50944"/>
    </source>
</evidence>
<evidence type="ECO:0000256" key="12">
    <source>
        <dbReference type="ARBA" id="ARBA00023211"/>
    </source>
</evidence>
<dbReference type="SUPFAM" id="SSF46785">
    <property type="entry name" value="Winged helix' DNA-binding domain"/>
    <property type="match status" value="1"/>
</dbReference>
<evidence type="ECO:0000256" key="9">
    <source>
        <dbReference type="ARBA" id="ARBA00023125"/>
    </source>
</evidence>
<dbReference type="GO" id="GO:0003700">
    <property type="term" value="F:DNA-binding transcription factor activity"/>
    <property type="evidence" value="ECO:0007669"/>
    <property type="project" value="InterPro"/>
</dbReference>
<keyword evidence="12" id="KW-0464">Manganese</keyword>
<organism evidence="16 17">
    <name type="scientific">Pedobacter endophyticus</name>
    <dbReference type="NCBI Taxonomy" id="2789740"/>
    <lineage>
        <taxon>Bacteria</taxon>
        <taxon>Pseudomonadati</taxon>
        <taxon>Bacteroidota</taxon>
        <taxon>Sphingobacteriia</taxon>
        <taxon>Sphingobacteriales</taxon>
        <taxon>Sphingobacteriaceae</taxon>
        <taxon>Pedobacter</taxon>
    </lineage>
</organism>
<dbReference type="InterPro" id="IPR038157">
    <property type="entry name" value="FeoA_core_dom"/>
</dbReference>
<dbReference type="GO" id="GO:0003677">
    <property type="term" value="F:DNA binding"/>
    <property type="evidence" value="ECO:0007669"/>
    <property type="project" value="UniProtKB-KW"/>
</dbReference>
<proteinExistence type="inferred from homology"/>
<dbReference type="PANTHER" id="PTHR33238:SF11">
    <property type="entry name" value="TRANSCRIPTIONAL REGULATOR MNTR"/>
    <property type="match status" value="1"/>
</dbReference>
<dbReference type="InterPro" id="IPR008988">
    <property type="entry name" value="Transcriptional_repressor_C"/>
</dbReference>
<keyword evidence="8" id="KW-0805">Transcription regulation</keyword>
<evidence type="ECO:0000313" key="17">
    <source>
        <dbReference type="Proteomes" id="UP000594759"/>
    </source>
</evidence>
<dbReference type="KEGG" id="pex:IZT61_00280"/>
<evidence type="ECO:0000256" key="5">
    <source>
        <dbReference type="ARBA" id="ARBA00022490"/>
    </source>
</evidence>
<name>A0A7S9PZB2_9SPHI</name>
<dbReference type="AlphaFoldDB" id="A0A7S9PZB2"/>
<evidence type="ECO:0000256" key="8">
    <source>
        <dbReference type="ARBA" id="ARBA00023015"/>
    </source>
</evidence>
<comment type="similarity">
    <text evidence="2">Belongs to the DtxR/MntR family.</text>
</comment>
<dbReference type="SMART" id="SM00529">
    <property type="entry name" value="HTH_DTXR"/>
    <property type="match status" value="1"/>
</dbReference>
<evidence type="ECO:0000256" key="11">
    <source>
        <dbReference type="ARBA" id="ARBA00023163"/>
    </source>
</evidence>
<dbReference type="InterPro" id="IPR022687">
    <property type="entry name" value="HTH_DTXR"/>
</dbReference>
<dbReference type="PANTHER" id="PTHR33238">
    <property type="entry name" value="IRON (METAL) DEPENDENT REPRESSOR, DTXR FAMILY"/>
    <property type="match status" value="1"/>
</dbReference>
<dbReference type="InterPro" id="IPR022689">
    <property type="entry name" value="Iron_dep_repressor"/>
</dbReference>
<sequence>MQSFTEENYLKIIYHLAEKSNSVQTNAIAEQMQTKPASVTDMIKKLAEKELVDYVKYQGVTLTEKGKNAAIDIIRKHRLWEVFLVDKLNFKWDEVHDVAEELEHIKSDDLIERLDEFLGFPKSDPHGDPIPDKNGRFAQTQFIKLIALKVGETGTITGVSQHSSPFLKHLEKLGLTLGKQIEVIDVTDFDGSVEILLADKQIVISREVAKHILISSNGKNRIAK</sequence>